<protein>
    <recommendedName>
        <fullName evidence="1">Alpha-N-acetylglucosaminidase tim-barrel domain-containing protein</fullName>
    </recommendedName>
</protein>
<gene>
    <name evidence="2" type="ORF">C5167_049527</name>
</gene>
<dbReference type="Proteomes" id="UP000316621">
    <property type="component" value="Chromosome 8"/>
</dbReference>
<feature type="domain" description="Alpha-N-acetylglucosaminidase tim-barrel" evidence="1">
    <location>
        <begin position="34"/>
        <end position="128"/>
    </location>
</feature>
<dbReference type="EMBL" id="CM010722">
    <property type="protein sequence ID" value="RZC74048.1"/>
    <property type="molecule type" value="Genomic_DNA"/>
</dbReference>
<dbReference type="InterPro" id="IPR007781">
    <property type="entry name" value="NAGLU"/>
</dbReference>
<dbReference type="InterPro" id="IPR024733">
    <property type="entry name" value="NAGLU_tim-barrel"/>
</dbReference>
<dbReference type="PANTHER" id="PTHR12872">
    <property type="entry name" value="ALPHA-N-ACETYLGLUCOSAMINIDASE"/>
    <property type="match status" value="1"/>
</dbReference>
<evidence type="ECO:0000313" key="2">
    <source>
        <dbReference type="EMBL" id="RZC74048.1"/>
    </source>
</evidence>
<dbReference type="STRING" id="3469.A0A4Y7KPK8"/>
<dbReference type="Gene3D" id="3.20.20.80">
    <property type="entry name" value="Glycosidases"/>
    <property type="match status" value="1"/>
</dbReference>
<dbReference type="Gramene" id="RZC74048">
    <property type="protein sequence ID" value="RZC74048"/>
    <property type="gene ID" value="C5167_049527"/>
</dbReference>
<evidence type="ECO:0000259" key="1">
    <source>
        <dbReference type="Pfam" id="PF05089"/>
    </source>
</evidence>
<accession>A0A4Y7KPK8</accession>
<evidence type="ECO:0000313" key="3">
    <source>
        <dbReference type="Proteomes" id="UP000316621"/>
    </source>
</evidence>
<organism evidence="2 3">
    <name type="scientific">Papaver somniferum</name>
    <name type="common">Opium poppy</name>
    <dbReference type="NCBI Taxonomy" id="3469"/>
    <lineage>
        <taxon>Eukaryota</taxon>
        <taxon>Viridiplantae</taxon>
        <taxon>Streptophyta</taxon>
        <taxon>Embryophyta</taxon>
        <taxon>Tracheophyta</taxon>
        <taxon>Spermatophyta</taxon>
        <taxon>Magnoliopsida</taxon>
        <taxon>Ranunculales</taxon>
        <taxon>Papaveraceae</taxon>
        <taxon>Papaveroideae</taxon>
        <taxon>Papaver</taxon>
    </lineage>
</organism>
<reference evidence="2 3" key="1">
    <citation type="journal article" date="2018" name="Science">
        <title>The opium poppy genome and morphinan production.</title>
        <authorList>
            <person name="Guo L."/>
            <person name="Winzer T."/>
            <person name="Yang X."/>
            <person name="Li Y."/>
            <person name="Ning Z."/>
            <person name="He Z."/>
            <person name="Teodor R."/>
            <person name="Lu Y."/>
            <person name="Bowser T.A."/>
            <person name="Graham I.A."/>
            <person name="Ye K."/>
        </authorList>
    </citation>
    <scope>NUCLEOTIDE SEQUENCE [LARGE SCALE GENOMIC DNA]</scope>
    <source>
        <strain evidence="3">cv. HN1</strain>
        <tissue evidence="2">Leaves</tissue>
    </source>
</reference>
<dbReference type="AlphaFoldDB" id="A0A4Y7KPK8"/>
<proteinExistence type="predicted"/>
<sequence length="128" mass="14955">MTKPSNQRCFTKNDYMNYQNDPRRSKFCYYDDEASDTFNENLPPTNDPKYISQLGAAVYKAMSKGNKDAVWLMQGWLFSSDSAFWHPAQMRALLHSVPFGKMIVLDLFAEVKPIWKKSSQFYGTPYIW</sequence>
<dbReference type="PANTHER" id="PTHR12872:SF1">
    <property type="entry name" value="ALPHA-N-ACETYLGLUCOSAMINIDASE"/>
    <property type="match status" value="1"/>
</dbReference>
<dbReference type="Pfam" id="PF05089">
    <property type="entry name" value="NAGLU"/>
    <property type="match status" value="1"/>
</dbReference>
<name>A0A4Y7KPK8_PAPSO</name>
<keyword evidence="3" id="KW-1185">Reference proteome</keyword>